<evidence type="ECO:0000313" key="2">
    <source>
        <dbReference type="EMBL" id="GAH72873.1"/>
    </source>
</evidence>
<comment type="caution">
    <text evidence="2">The sequence shown here is derived from an EMBL/GenBank/DDBJ whole genome shotgun (WGS) entry which is preliminary data.</text>
</comment>
<protein>
    <submittedName>
        <fullName evidence="2">Uncharacterized protein</fullName>
    </submittedName>
</protein>
<gene>
    <name evidence="2" type="ORF">S03H2_41801</name>
</gene>
<name>X1JST1_9ZZZZ</name>
<accession>X1JST1</accession>
<dbReference type="EMBL" id="BARU01025987">
    <property type="protein sequence ID" value="GAH72873.1"/>
    <property type="molecule type" value="Genomic_DNA"/>
</dbReference>
<reference evidence="2" key="1">
    <citation type="journal article" date="2014" name="Front. Microbiol.">
        <title>High frequency of phylogenetically diverse reductive dehalogenase-homologous genes in deep subseafloor sedimentary metagenomes.</title>
        <authorList>
            <person name="Kawai M."/>
            <person name="Futagami T."/>
            <person name="Toyoda A."/>
            <person name="Takaki Y."/>
            <person name="Nishi S."/>
            <person name="Hori S."/>
            <person name="Arai W."/>
            <person name="Tsubouchi T."/>
            <person name="Morono Y."/>
            <person name="Uchiyama I."/>
            <person name="Ito T."/>
            <person name="Fujiyama A."/>
            <person name="Inagaki F."/>
            <person name="Takami H."/>
        </authorList>
    </citation>
    <scope>NUCLEOTIDE SEQUENCE</scope>
    <source>
        <strain evidence="2">Expedition CK06-06</strain>
    </source>
</reference>
<keyword evidence="1" id="KW-1133">Transmembrane helix</keyword>
<proteinExistence type="predicted"/>
<dbReference type="AlphaFoldDB" id="X1JST1"/>
<feature type="transmembrane region" description="Helical" evidence="1">
    <location>
        <begin position="12"/>
        <end position="35"/>
    </location>
</feature>
<organism evidence="2">
    <name type="scientific">marine sediment metagenome</name>
    <dbReference type="NCBI Taxonomy" id="412755"/>
    <lineage>
        <taxon>unclassified sequences</taxon>
        <taxon>metagenomes</taxon>
        <taxon>ecological metagenomes</taxon>
    </lineage>
</organism>
<evidence type="ECO:0000256" key="1">
    <source>
        <dbReference type="SAM" id="Phobius"/>
    </source>
</evidence>
<sequence length="52" mass="6248">MLDLLFLKKPTFIICDKIIITKSIYFILLQTFWFYNYTNFKPGWVEVAAILI</sequence>
<keyword evidence="1" id="KW-0472">Membrane</keyword>
<keyword evidence="1" id="KW-0812">Transmembrane</keyword>